<evidence type="ECO:0000256" key="2">
    <source>
        <dbReference type="SAM" id="Phobius"/>
    </source>
</evidence>
<gene>
    <name evidence="3" type="ORF">Ddye_014034</name>
</gene>
<dbReference type="PANTHER" id="PTHR45651:SF5">
    <property type="entry name" value="CYCLIC NUCLEOTIDE-GATED ION CHANNEL 1"/>
    <property type="match status" value="1"/>
</dbReference>
<name>A0AAE0CKS1_9ROSI</name>
<sequence length="348" mass="39715">MRGYHWKDITKFALNLICVTTDPWLYYVPEISINGDNQKYRLVPNYKLAFLILIPYPIFIAHRLILRAFECCKDDEGIVKQLISQGVPGITASLLVIILLSSMKNSDTYVFLVVMVPFLILYSVRIYQICKWTTKKLEGHPTCKIWLNLILYLYGGHVFGGMWYSFAIKKRVGCWNNACADSKENCSLVIGKYLQIGYNITNTTYLDDSCTNKNLGIFKDAYDSDIVEIKYKFLVKLVYGFRWGIQNLSGFGQNLQPSIYVWENMFVIFIAVYGVAMFTYFIGNMQVGLRLGSYDFVEKVARAFDDQNNPPLLLICPHPTTMKAAQSSPQNGLVKTVESIEKTEGGDD</sequence>
<dbReference type="GO" id="GO:0034220">
    <property type="term" value="P:monoatomic ion transmembrane transport"/>
    <property type="evidence" value="ECO:0007669"/>
    <property type="project" value="UniProtKB-KW"/>
</dbReference>
<dbReference type="GO" id="GO:0016020">
    <property type="term" value="C:membrane"/>
    <property type="evidence" value="ECO:0007669"/>
    <property type="project" value="UniProtKB-SubCell"/>
</dbReference>
<proteinExistence type="predicted"/>
<comment type="caution">
    <text evidence="3">The sequence shown here is derived from an EMBL/GenBank/DDBJ whole genome shotgun (WGS) entry which is preliminary data.</text>
</comment>
<keyword evidence="4" id="KW-1185">Reference proteome</keyword>
<feature type="transmembrane region" description="Helical" evidence="2">
    <location>
        <begin position="108"/>
        <end position="124"/>
    </location>
</feature>
<evidence type="ECO:0008006" key="5">
    <source>
        <dbReference type="Google" id="ProtNLM"/>
    </source>
</evidence>
<dbReference type="AlphaFoldDB" id="A0AAE0CKS1"/>
<keyword evidence="2" id="KW-0472">Membrane</keyword>
<accession>A0AAE0CKS1</accession>
<keyword evidence="2" id="KW-0812">Transmembrane</keyword>
<keyword evidence="1" id="KW-0407">Ion channel</keyword>
<evidence type="ECO:0000313" key="4">
    <source>
        <dbReference type="Proteomes" id="UP001280121"/>
    </source>
</evidence>
<feature type="transmembrane region" description="Helical" evidence="2">
    <location>
        <begin position="78"/>
        <end position="102"/>
    </location>
</feature>
<evidence type="ECO:0000313" key="3">
    <source>
        <dbReference type="EMBL" id="KAK2654178.1"/>
    </source>
</evidence>
<feature type="transmembrane region" description="Helical" evidence="2">
    <location>
        <begin position="145"/>
        <end position="166"/>
    </location>
</feature>
<feature type="transmembrane region" description="Helical" evidence="2">
    <location>
        <begin position="48"/>
        <end position="66"/>
    </location>
</feature>
<keyword evidence="2" id="KW-1133">Transmembrane helix</keyword>
<reference evidence="3" key="1">
    <citation type="journal article" date="2023" name="Plant J.">
        <title>Genome sequences and population genomics provide insights into the demographic history, inbreeding, and mutation load of two 'living fossil' tree species of Dipteronia.</title>
        <authorList>
            <person name="Feng Y."/>
            <person name="Comes H.P."/>
            <person name="Chen J."/>
            <person name="Zhu S."/>
            <person name="Lu R."/>
            <person name="Zhang X."/>
            <person name="Li P."/>
            <person name="Qiu J."/>
            <person name="Olsen K.M."/>
            <person name="Qiu Y."/>
        </authorList>
    </citation>
    <scope>NUCLEOTIDE SEQUENCE</scope>
    <source>
        <strain evidence="3">KIB01</strain>
    </source>
</reference>
<dbReference type="EMBL" id="JANJYI010000004">
    <property type="protein sequence ID" value="KAK2654178.1"/>
    <property type="molecule type" value="Genomic_DNA"/>
</dbReference>
<feature type="transmembrane region" description="Helical" evidence="2">
    <location>
        <begin position="259"/>
        <end position="282"/>
    </location>
</feature>
<dbReference type="Proteomes" id="UP001280121">
    <property type="component" value="Unassembled WGS sequence"/>
</dbReference>
<evidence type="ECO:0000256" key="1">
    <source>
        <dbReference type="ARBA" id="ARBA00023303"/>
    </source>
</evidence>
<protein>
    <recommendedName>
        <fullName evidence="5">Ion transport domain-containing protein</fullName>
    </recommendedName>
</protein>
<keyword evidence="1" id="KW-0406">Ion transport</keyword>
<keyword evidence="1" id="KW-0813">Transport</keyword>
<dbReference type="PANTHER" id="PTHR45651">
    <property type="entry name" value="CYCLIC NUCLEOTIDE-GATED ION CHANNEL 15-RELATED-RELATED"/>
    <property type="match status" value="1"/>
</dbReference>
<dbReference type="GO" id="GO:0030552">
    <property type="term" value="F:cAMP binding"/>
    <property type="evidence" value="ECO:0007669"/>
    <property type="project" value="UniProtKB-KW"/>
</dbReference>
<organism evidence="3 4">
    <name type="scientific">Dipteronia dyeriana</name>
    <dbReference type="NCBI Taxonomy" id="168575"/>
    <lineage>
        <taxon>Eukaryota</taxon>
        <taxon>Viridiplantae</taxon>
        <taxon>Streptophyta</taxon>
        <taxon>Embryophyta</taxon>
        <taxon>Tracheophyta</taxon>
        <taxon>Spermatophyta</taxon>
        <taxon>Magnoliopsida</taxon>
        <taxon>eudicotyledons</taxon>
        <taxon>Gunneridae</taxon>
        <taxon>Pentapetalae</taxon>
        <taxon>rosids</taxon>
        <taxon>malvids</taxon>
        <taxon>Sapindales</taxon>
        <taxon>Sapindaceae</taxon>
        <taxon>Hippocastanoideae</taxon>
        <taxon>Acereae</taxon>
        <taxon>Dipteronia</taxon>
    </lineage>
</organism>